<dbReference type="PROSITE" id="PS51819">
    <property type="entry name" value="VOC"/>
    <property type="match status" value="1"/>
</dbReference>
<dbReference type="InterPro" id="IPR037523">
    <property type="entry name" value="VOC_core"/>
</dbReference>
<sequence>MKTDLSFVTLHTADYAAALAFFTDVLGFEVTEERPGANAFVPSGGAGLALRTSPVLQPPLGTGVTVYFTVPDVQAYHDQVAGRGATISEPLHDMPFGRTFTAQSPDGHQLGFWQAPA</sequence>
<evidence type="ECO:0000313" key="2">
    <source>
        <dbReference type="EMBL" id="MFC3833770.1"/>
    </source>
</evidence>
<protein>
    <submittedName>
        <fullName evidence="2">VOC family protein</fullName>
    </submittedName>
</protein>
<keyword evidence="3" id="KW-1185">Reference proteome</keyword>
<dbReference type="EMBL" id="JBHRZG010000013">
    <property type="protein sequence ID" value="MFC3833770.1"/>
    <property type="molecule type" value="Genomic_DNA"/>
</dbReference>
<dbReference type="Proteomes" id="UP001595803">
    <property type="component" value="Unassembled WGS sequence"/>
</dbReference>
<dbReference type="RefSeq" id="WP_322473544.1">
    <property type="nucleotide sequence ID" value="NZ_JBHRZG010000013.1"/>
</dbReference>
<evidence type="ECO:0000259" key="1">
    <source>
        <dbReference type="PROSITE" id="PS51819"/>
    </source>
</evidence>
<dbReference type="InterPro" id="IPR029068">
    <property type="entry name" value="Glyas_Bleomycin-R_OHBP_Dase"/>
</dbReference>
<dbReference type="InterPro" id="IPR004360">
    <property type="entry name" value="Glyas_Fos-R_dOase_dom"/>
</dbReference>
<organism evidence="2 3">
    <name type="scientific">Deinococcus rufus</name>
    <dbReference type="NCBI Taxonomy" id="2136097"/>
    <lineage>
        <taxon>Bacteria</taxon>
        <taxon>Thermotogati</taxon>
        <taxon>Deinococcota</taxon>
        <taxon>Deinococci</taxon>
        <taxon>Deinococcales</taxon>
        <taxon>Deinococcaceae</taxon>
        <taxon>Deinococcus</taxon>
    </lineage>
</organism>
<accession>A0ABV7ZC36</accession>
<reference evidence="3" key="1">
    <citation type="journal article" date="2019" name="Int. J. Syst. Evol. Microbiol.">
        <title>The Global Catalogue of Microorganisms (GCM) 10K type strain sequencing project: providing services to taxonomists for standard genome sequencing and annotation.</title>
        <authorList>
            <consortium name="The Broad Institute Genomics Platform"/>
            <consortium name="The Broad Institute Genome Sequencing Center for Infectious Disease"/>
            <person name="Wu L."/>
            <person name="Ma J."/>
        </authorList>
    </citation>
    <scope>NUCLEOTIDE SEQUENCE [LARGE SCALE GENOMIC DNA]</scope>
    <source>
        <strain evidence="3">CCTCC AB 2017081</strain>
    </source>
</reference>
<dbReference type="InterPro" id="IPR052164">
    <property type="entry name" value="Anthracycline_SecMetBiosynth"/>
</dbReference>
<evidence type="ECO:0000313" key="3">
    <source>
        <dbReference type="Proteomes" id="UP001595803"/>
    </source>
</evidence>
<comment type="caution">
    <text evidence="2">The sequence shown here is derived from an EMBL/GenBank/DDBJ whole genome shotgun (WGS) entry which is preliminary data.</text>
</comment>
<dbReference type="PANTHER" id="PTHR33993">
    <property type="entry name" value="GLYOXALASE-RELATED"/>
    <property type="match status" value="1"/>
</dbReference>
<dbReference type="Pfam" id="PF00903">
    <property type="entry name" value="Glyoxalase"/>
    <property type="match status" value="1"/>
</dbReference>
<name>A0ABV7ZC36_9DEIO</name>
<gene>
    <name evidence="2" type="ORF">ACFOSB_12960</name>
</gene>
<dbReference type="Gene3D" id="3.10.180.10">
    <property type="entry name" value="2,3-Dihydroxybiphenyl 1,2-Dioxygenase, domain 1"/>
    <property type="match status" value="1"/>
</dbReference>
<dbReference type="SUPFAM" id="SSF54593">
    <property type="entry name" value="Glyoxalase/Bleomycin resistance protein/Dihydroxybiphenyl dioxygenase"/>
    <property type="match status" value="1"/>
</dbReference>
<proteinExistence type="predicted"/>
<feature type="domain" description="VOC" evidence="1">
    <location>
        <begin position="4"/>
        <end position="115"/>
    </location>
</feature>